<dbReference type="InterPro" id="IPR023827">
    <property type="entry name" value="Peptidase_S8_Asp-AS"/>
</dbReference>
<evidence type="ECO:0000259" key="14">
    <source>
        <dbReference type="Pfam" id="PF17766"/>
    </source>
</evidence>
<feature type="compositionally biased region" description="Basic and acidic residues" evidence="9">
    <location>
        <begin position="268"/>
        <end position="280"/>
    </location>
</feature>
<dbReference type="KEGG" id="sroi:IAG44_04020"/>
<feature type="signal peptide" evidence="10">
    <location>
        <begin position="1"/>
        <end position="29"/>
    </location>
</feature>
<dbReference type="InterPro" id="IPR015500">
    <property type="entry name" value="Peptidase_S8_subtilisin-rel"/>
</dbReference>
<evidence type="ECO:0000256" key="1">
    <source>
        <dbReference type="ARBA" id="ARBA00011073"/>
    </source>
</evidence>
<dbReference type="RefSeq" id="WP_187745748.1">
    <property type="nucleotide sequence ID" value="NZ_CP060828.1"/>
</dbReference>
<dbReference type="Pfam" id="PF02225">
    <property type="entry name" value="PA"/>
    <property type="match status" value="1"/>
</dbReference>
<dbReference type="InterPro" id="IPR041469">
    <property type="entry name" value="Subtilisin-like_FN3"/>
</dbReference>
<comment type="similarity">
    <text evidence="1 7 8">Belongs to the peptidase S8 family.</text>
</comment>
<evidence type="ECO:0000259" key="12">
    <source>
        <dbReference type="Pfam" id="PF02225"/>
    </source>
</evidence>
<dbReference type="PROSITE" id="PS00138">
    <property type="entry name" value="SUBTILASE_SER"/>
    <property type="match status" value="1"/>
</dbReference>
<dbReference type="InterPro" id="IPR023828">
    <property type="entry name" value="Peptidase_S8_Ser-AS"/>
</dbReference>
<dbReference type="Pfam" id="PF05922">
    <property type="entry name" value="Inhibitor_I9"/>
    <property type="match status" value="1"/>
</dbReference>
<dbReference type="InterPro" id="IPR037045">
    <property type="entry name" value="S8pro/Inhibitor_I9_sf"/>
</dbReference>
<feature type="active site" description="Charge relay system" evidence="6 7">
    <location>
        <position position="600"/>
    </location>
</feature>
<keyword evidence="2 7" id="KW-0645">Protease</keyword>
<gene>
    <name evidence="15" type="ORF">IAG44_04020</name>
</gene>
<dbReference type="PRINTS" id="PR00723">
    <property type="entry name" value="SUBTILISIN"/>
</dbReference>
<evidence type="ECO:0000256" key="9">
    <source>
        <dbReference type="SAM" id="MobiDB-lite"/>
    </source>
</evidence>
<evidence type="ECO:0000256" key="10">
    <source>
        <dbReference type="SAM" id="SignalP"/>
    </source>
</evidence>
<evidence type="ECO:0000259" key="11">
    <source>
        <dbReference type="Pfam" id="PF00082"/>
    </source>
</evidence>
<dbReference type="AlphaFoldDB" id="A0A7H0I7E3"/>
<feature type="domain" description="Subtilisin-like protease fibronectin type-III" evidence="14">
    <location>
        <begin position="711"/>
        <end position="804"/>
    </location>
</feature>
<protein>
    <submittedName>
        <fullName evidence="15">S8 family serine peptidase</fullName>
    </submittedName>
</protein>
<name>A0A7H0I7E3_9ACTN</name>
<dbReference type="InterPro" id="IPR000209">
    <property type="entry name" value="Peptidase_S8/S53_dom"/>
</dbReference>
<keyword evidence="16" id="KW-1185">Reference proteome</keyword>
<dbReference type="Gene3D" id="3.40.50.200">
    <property type="entry name" value="Peptidase S8/S53 domain"/>
    <property type="match status" value="1"/>
</dbReference>
<feature type="compositionally biased region" description="Low complexity" evidence="9">
    <location>
        <begin position="135"/>
        <end position="155"/>
    </location>
</feature>
<dbReference type="InterPro" id="IPR036852">
    <property type="entry name" value="Peptidase_S8/S53_dom_sf"/>
</dbReference>
<accession>A0A7H0I7E3</accession>
<evidence type="ECO:0000256" key="3">
    <source>
        <dbReference type="ARBA" id="ARBA00022729"/>
    </source>
</evidence>
<sequence>MSYNHSGRRAAPLVLAGILALTTQLPAHADSSGPRLPGTYLVQLADAPVAVHEDTRAPAGRRLDTGTRAAREYVDHLGERRDDVLAGVPGVKPLRTFTTVVNGFTARLTSAQIGRLSRMPGVVSVTRNQMLPLAGEAGRTGTGRATAARTSTTKPPASPPYAREAAPLPVPDMAAFLGLKGEHGLYSRIPGGQANAGRGTIIGVVDSGIDTGNPSLGALPADPVADKAIAAKWKGGCDPGKDPAHRATCNNKVIGAQYFPNDGVVDTKAGDWDSPRDSDSHGTSTATTAAGNLNIPTTVPDTGLTGRISGLAPAARIAAYKVCWVSACGYNESVAAIDKAVADGVDVINYSIGGPDLSVPSGVLETALRNAAEAGVFISAAAGNEGPGTVRHEMPWVMSVAASTHDTGYRTTLTLGDGRSYDGVGFSATALPATRLVDSARAGAGGVTEADARLCAAGSLDPAKVRGAVVLCTGNTGRVAKSVEVQRAGGVGMVLVNEAPGEELIADAHRVPSVHLTSADGASVRAYAERAGATAELSAAVAVPQRAPVVAGFSSSGPETVNGGDLIKPDVTAPGVGTVAATVAGSFLYKGSQGLFNGTSDSAPHVAGLALLLRQSHPSWSVAALKSALMTTASTTDNTGRPIQRTGAGTATPFDYGAGHVVPSSAADPGLVYDAGAADWTAYTCTRDGKLTSADGGAAACAGVPRLDASDVNYPMIAVGDLVGRQTVTRKVTNVAATTGVYTVRVQAPRGFTAEVTPQRLTLAPGASATYTVAFTRTDAAFGAWSFGAVTWSDGHHQVRSAVSLRAEVLDAPSEVTASGAEGSVKLTPRTGWAGTLTAGASLYGGEKRTGTLTGTDHDFDPNTSPLTPATYRTTFTVPAGLKAARVGISAADYAAGSDIDLYVKDDATGDFVHWAADSSDEHADLKPGTYTVYVNQYVVPSGVTSQPFALRYWLIGSGAGHAAAVSPASQRVAMGAEPGVGVSWKGLSADVSPVYLGVVEYGDGSRTVGRTLLSVSVPRR</sequence>
<evidence type="ECO:0000256" key="8">
    <source>
        <dbReference type="RuleBase" id="RU003355"/>
    </source>
</evidence>
<keyword evidence="3 10" id="KW-0732">Signal</keyword>
<dbReference type="PROSITE" id="PS51892">
    <property type="entry name" value="SUBTILASE"/>
    <property type="match status" value="1"/>
</dbReference>
<feature type="chain" id="PRO_5028863777" evidence="10">
    <location>
        <begin position="30"/>
        <end position="1021"/>
    </location>
</feature>
<keyword evidence="5 7" id="KW-0720">Serine protease</keyword>
<evidence type="ECO:0000256" key="6">
    <source>
        <dbReference type="PIRSR" id="PIRSR615500-1"/>
    </source>
</evidence>
<dbReference type="Gene3D" id="3.50.30.30">
    <property type="match status" value="1"/>
</dbReference>
<dbReference type="GO" id="GO:0004252">
    <property type="term" value="F:serine-type endopeptidase activity"/>
    <property type="evidence" value="ECO:0007669"/>
    <property type="project" value="UniProtKB-UniRule"/>
</dbReference>
<dbReference type="Pfam" id="PF17766">
    <property type="entry name" value="fn3_6"/>
    <property type="match status" value="1"/>
</dbReference>
<evidence type="ECO:0000256" key="2">
    <source>
        <dbReference type="ARBA" id="ARBA00022670"/>
    </source>
</evidence>
<feature type="region of interest" description="Disordered" evidence="9">
    <location>
        <begin position="135"/>
        <end position="162"/>
    </location>
</feature>
<keyword evidence="4 7" id="KW-0378">Hydrolase</keyword>
<dbReference type="Gene3D" id="3.30.70.80">
    <property type="entry name" value="Peptidase S8 propeptide/proteinase inhibitor I9"/>
    <property type="match status" value="1"/>
</dbReference>
<feature type="domain" description="Peptidase S8/S53" evidence="11">
    <location>
        <begin position="197"/>
        <end position="657"/>
    </location>
</feature>
<feature type="active site" description="Charge relay system" evidence="6 7">
    <location>
        <position position="206"/>
    </location>
</feature>
<dbReference type="SUPFAM" id="SSF52743">
    <property type="entry name" value="Subtilisin-like"/>
    <property type="match status" value="1"/>
</dbReference>
<feature type="region of interest" description="Disordered" evidence="9">
    <location>
        <begin position="267"/>
        <end position="295"/>
    </location>
</feature>
<dbReference type="CDD" id="cd02120">
    <property type="entry name" value="PA_subtilisin_like"/>
    <property type="match status" value="1"/>
</dbReference>
<evidence type="ECO:0000256" key="7">
    <source>
        <dbReference type="PROSITE-ProRule" id="PRU01240"/>
    </source>
</evidence>
<evidence type="ECO:0000313" key="15">
    <source>
        <dbReference type="EMBL" id="QNP68709.1"/>
    </source>
</evidence>
<dbReference type="EMBL" id="CP060828">
    <property type="protein sequence ID" value="QNP68709.1"/>
    <property type="molecule type" value="Genomic_DNA"/>
</dbReference>
<proteinExistence type="inferred from homology"/>
<dbReference type="InterPro" id="IPR045051">
    <property type="entry name" value="SBT"/>
</dbReference>
<dbReference type="Gene3D" id="2.60.40.2310">
    <property type="match status" value="1"/>
</dbReference>
<evidence type="ECO:0000313" key="16">
    <source>
        <dbReference type="Proteomes" id="UP000516052"/>
    </source>
</evidence>
<dbReference type="PANTHER" id="PTHR10795">
    <property type="entry name" value="PROPROTEIN CONVERTASE SUBTILISIN/KEXIN"/>
    <property type="match status" value="1"/>
</dbReference>
<feature type="domain" description="Inhibitor I9" evidence="13">
    <location>
        <begin position="87"/>
        <end position="133"/>
    </location>
</feature>
<feature type="domain" description="PA" evidence="12">
    <location>
        <begin position="451"/>
        <end position="523"/>
    </location>
</feature>
<dbReference type="PROSITE" id="PS00136">
    <property type="entry name" value="SUBTILASE_ASP"/>
    <property type="match status" value="1"/>
</dbReference>
<feature type="active site" description="Charge relay system" evidence="6 7">
    <location>
        <position position="281"/>
    </location>
</feature>
<dbReference type="InterPro" id="IPR003137">
    <property type="entry name" value="PA_domain"/>
</dbReference>
<dbReference type="Proteomes" id="UP000516052">
    <property type="component" value="Chromosome"/>
</dbReference>
<evidence type="ECO:0000259" key="13">
    <source>
        <dbReference type="Pfam" id="PF05922"/>
    </source>
</evidence>
<dbReference type="GO" id="GO:0006508">
    <property type="term" value="P:proteolysis"/>
    <property type="evidence" value="ECO:0007669"/>
    <property type="project" value="UniProtKB-KW"/>
</dbReference>
<evidence type="ECO:0000256" key="5">
    <source>
        <dbReference type="ARBA" id="ARBA00022825"/>
    </source>
</evidence>
<evidence type="ECO:0000256" key="4">
    <source>
        <dbReference type="ARBA" id="ARBA00022801"/>
    </source>
</evidence>
<dbReference type="Pfam" id="PF00082">
    <property type="entry name" value="Peptidase_S8"/>
    <property type="match status" value="1"/>
</dbReference>
<reference evidence="15 16" key="1">
    <citation type="submission" date="2020-08" db="EMBL/GenBank/DDBJ databases">
        <title>A novel species.</title>
        <authorList>
            <person name="Gao J."/>
        </authorList>
    </citation>
    <scope>NUCLEOTIDE SEQUENCE [LARGE SCALE GENOMIC DNA]</scope>
    <source>
        <strain evidence="15 16">CRXT-G-22</strain>
    </source>
</reference>
<dbReference type="InterPro" id="IPR010259">
    <property type="entry name" value="S8pro/Inhibitor_I9"/>
</dbReference>
<organism evidence="15 16">
    <name type="scientific">Streptomyces roseirectus</name>
    <dbReference type="NCBI Taxonomy" id="2768066"/>
    <lineage>
        <taxon>Bacteria</taxon>
        <taxon>Bacillati</taxon>
        <taxon>Actinomycetota</taxon>
        <taxon>Actinomycetes</taxon>
        <taxon>Kitasatosporales</taxon>
        <taxon>Streptomycetaceae</taxon>
        <taxon>Streptomyces</taxon>
    </lineage>
</organism>